<evidence type="ECO:0000313" key="3">
    <source>
        <dbReference type="Proteomes" id="UP001189429"/>
    </source>
</evidence>
<sequence length="202" mass="23244">MQDARRWKERDMQDARRWKEWRDQEASRQRQWERELSLSLGGAVAAEGLDEAMSEWAPRLQVCEQQLAESQEDVRELREHWSELRAEQSEAGALHEARMARLEGQIHAAVEQLSRKMADSRAALRDEVSERAQQAIQEVREAQRGVLDCLEEVRAGADEAAGALAADMDQLHAERGAMRRAWERVQSLRTDATWGYFLGCDE</sequence>
<feature type="non-terminal residue" evidence="2">
    <location>
        <position position="202"/>
    </location>
</feature>
<evidence type="ECO:0000256" key="1">
    <source>
        <dbReference type="SAM" id="Coils"/>
    </source>
</evidence>
<comment type="caution">
    <text evidence="2">The sequence shown here is derived from an EMBL/GenBank/DDBJ whole genome shotgun (WGS) entry which is preliminary data.</text>
</comment>
<organism evidence="2 3">
    <name type="scientific">Prorocentrum cordatum</name>
    <dbReference type="NCBI Taxonomy" id="2364126"/>
    <lineage>
        <taxon>Eukaryota</taxon>
        <taxon>Sar</taxon>
        <taxon>Alveolata</taxon>
        <taxon>Dinophyceae</taxon>
        <taxon>Prorocentrales</taxon>
        <taxon>Prorocentraceae</taxon>
        <taxon>Prorocentrum</taxon>
    </lineage>
</organism>
<dbReference type="EMBL" id="CAUYUJ010020332">
    <property type="protein sequence ID" value="CAK0897424.1"/>
    <property type="molecule type" value="Genomic_DNA"/>
</dbReference>
<reference evidence="2" key="1">
    <citation type="submission" date="2023-10" db="EMBL/GenBank/DDBJ databases">
        <authorList>
            <person name="Chen Y."/>
            <person name="Shah S."/>
            <person name="Dougan E. K."/>
            <person name="Thang M."/>
            <person name="Chan C."/>
        </authorList>
    </citation>
    <scope>NUCLEOTIDE SEQUENCE [LARGE SCALE GENOMIC DNA]</scope>
</reference>
<name>A0ABN9XHE3_9DINO</name>
<gene>
    <name evidence="2" type="ORF">PCOR1329_LOCUS75608</name>
</gene>
<dbReference type="Proteomes" id="UP001189429">
    <property type="component" value="Unassembled WGS sequence"/>
</dbReference>
<accession>A0ABN9XHE3</accession>
<evidence type="ECO:0000313" key="2">
    <source>
        <dbReference type="EMBL" id="CAK0897424.1"/>
    </source>
</evidence>
<keyword evidence="3" id="KW-1185">Reference proteome</keyword>
<proteinExistence type="predicted"/>
<keyword evidence="1" id="KW-0175">Coiled coil</keyword>
<feature type="coiled-coil region" evidence="1">
    <location>
        <begin position="60"/>
        <end position="87"/>
    </location>
</feature>
<protein>
    <submittedName>
        <fullName evidence="2">Uncharacterized protein</fullName>
    </submittedName>
</protein>